<dbReference type="AlphaFoldDB" id="Q0AN90"/>
<dbReference type="PANTHER" id="PTHR43861:SF1">
    <property type="entry name" value="TRANS-ACONITATE 2-METHYLTRANSFERASE"/>
    <property type="match status" value="1"/>
</dbReference>
<dbReference type="Pfam" id="PF08241">
    <property type="entry name" value="Methyltransf_11"/>
    <property type="match status" value="1"/>
</dbReference>
<dbReference type="InterPro" id="IPR013216">
    <property type="entry name" value="Methyltransf_11"/>
</dbReference>
<reference evidence="2 3" key="1">
    <citation type="submission" date="2006-08" db="EMBL/GenBank/DDBJ databases">
        <title>Complete sequence of Maricaulis maris MCS10.</title>
        <authorList>
            <consortium name="US DOE Joint Genome Institute"/>
            <person name="Copeland A."/>
            <person name="Lucas S."/>
            <person name="Lapidus A."/>
            <person name="Barry K."/>
            <person name="Detter J.C."/>
            <person name="Glavina del Rio T."/>
            <person name="Hammon N."/>
            <person name="Israni S."/>
            <person name="Dalin E."/>
            <person name="Tice H."/>
            <person name="Pitluck S."/>
            <person name="Saunders E."/>
            <person name="Brettin T."/>
            <person name="Bruce D."/>
            <person name="Han C."/>
            <person name="Tapia R."/>
            <person name="Gilna P."/>
            <person name="Schmutz J."/>
            <person name="Larimer F."/>
            <person name="Land M."/>
            <person name="Hauser L."/>
            <person name="Kyrpides N."/>
            <person name="Mikhailova N."/>
            <person name="Viollier P."/>
            <person name="Stephens C."/>
            <person name="Richardson P."/>
        </authorList>
    </citation>
    <scope>NUCLEOTIDE SEQUENCE [LARGE SCALE GENOMIC DNA]</scope>
    <source>
        <strain evidence="2 3">MCS10</strain>
    </source>
</reference>
<evidence type="ECO:0000259" key="1">
    <source>
        <dbReference type="Pfam" id="PF08241"/>
    </source>
</evidence>
<keyword evidence="3" id="KW-1185">Reference proteome</keyword>
<sequence length="219" mass="23899">MKHRARSSVTKAYDAWAAQYDSDDNKTRDLDAAYLINAGLELAGRRIVEFGAGTGKNTAFLARRAAHVLAMDISGAMLDRARARQLGSHIEYIEHDVTEPWPVRSGSADMVVGNLVLEHIAELAPVFQEAARVLKPGGQLYLAELHPFRQLLGSQARFAQADGTELRIEAWYHGVSDYCAAAREAGLQLLDLREPVDAGSSVGSQCPPRLLVMQFVKGA</sequence>
<dbReference type="GO" id="GO:0032259">
    <property type="term" value="P:methylation"/>
    <property type="evidence" value="ECO:0007669"/>
    <property type="project" value="UniProtKB-KW"/>
</dbReference>
<feature type="domain" description="Methyltransferase type 11" evidence="1">
    <location>
        <begin position="49"/>
        <end position="142"/>
    </location>
</feature>
<accession>Q0AN90</accession>
<dbReference type="Proteomes" id="UP000001964">
    <property type="component" value="Chromosome"/>
</dbReference>
<dbReference type="GO" id="GO:0008757">
    <property type="term" value="F:S-adenosylmethionine-dependent methyltransferase activity"/>
    <property type="evidence" value="ECO:0007669"/>
    <property type="project" value="InterPro"/>
</dbReference>
<evidence type="ECO:0000313" key="2">
    <source>
        <dbReference type="EMBL" id="ABI66247.1"/>
    </source>
</evidence>
<dbReference type="RefSeq" id="WP_011643892.1">
    <property type="nucleotide sequence ID" value="NC_008347.1"/>
</dbReference>
<dbReference type="Gene3D" id="3.40.50.150">
    <property type="entry name" value="Vaccinia Virus protein VP39"/>
    <property type="match status" value="1"/>
</dbReference>
<dbReference type="STRING" id="394221.Mmar10_1955"/>
<dbReference type="HOGENOM" id="CLU_049749_5_2_5"/>
<dbReference type="EMBL" id="CP000449">
    <property type="protein sequence ID" value="ABI66247.1"/>
    <property type="molecule type" value="Genomic_DNA"/>
</dbReference>
<dbReference type="InterPro" id="IPR029063">
    <property type="entry name" value="SAM-dependent_MTases_sf"/>
</dbReference>
<organism evidence="2 3">
    <name type="scientific">Maricaulis maris (strain MCS10)</name>
    <name type="common">Caulobacter maris</name>
    <dbReference type="NCBI Taxonomy" id="394221"/>
    <lineage>
        <taxon>Bacteria</taxon>
        <taxon>Pseudomonadati</taxon>
        <taxon>Pseudomonadota</taxon>
        <taxon>Alphaproteobacteria</taxon>
        <taxon>Maricaulales</taxon>
        <taxon>Maricaulaceae</taxon>
        <taxon>Maricaulis</taxon>
    </lineage>
</organism>
<evidence type="ECO:0000313" key="3">
    <source>
        <dbReference type="Proteomes" id="UP000001964"/>
    </source>
</evidence>
<dbReference type="SUPFAM" id="SSF53335">
    <property type="entry name" value="S-adenosyl-L-methionine-dependent methyltransferases"/>
    <property type="match status" value="1"/>
</dbReference>
<dbReference type="PANTHER" id="PTHR43861">
    <property type="entry name" value="TRANS-ACONITATE 2-METHYLTRANSFERASE-RELATED"/>
    <property type="match status" value="1"/>
</dbReference>
<proteinExistence type="predicted"/>
<dbReference type="eggNOG" id="COG2226">
    <property type="taxonomic scope" value="Bacteria"/>
</dbReference>
<keyword evidence="2" id="KW-0808">Transferase</keyword>
<dbReference type="KEGG" id="mmr:Mmar10_1955"/>
<name>Q0AN90_MARMM</name>
<keyword evidence="2" id="KW-0489">Methyltransferase</keyword>
<gene>
    <name evidence="2" type="ordered locus">Mmar10_1955</name>
</gene>
<dbReference type="CDD" id="cd02440">
    <property type="entry name" value="AdoMet_MTases"/>
    <property type="match status" value="1"/>
</dbReference>
<dbReference type="OrthoDB" id="8153637at2"/>
<protein>
    <submittedName>
        <fullName evidence="2">Methyltransferase type 11</fullName>
    </submittedName>
</protein>